<name>A0ABQ7FGR3_9ACTN</name>
<accession>A0ABQ7FGR3</accession>
<dbReference type="SUPFAM" id="SSF47413">
    <property type="entry name" value="lambda repressor-like DNA-binding domains"/>
    <property type="match status" value="1"/>
</dbReference>
<keyword evidence="4" id="KW-1185">Reference proteome</keyword>
<dbReference type="Proteomes" id="UP000621266">
    <property type="component" value="Unassembled WGS sequence"/>
</dbReference>
<dbReference type="Pfam" id="PF19054">
    <property type="entry name" value="DUF5753"/>
    <property type="match status" value="1"/>
</dbReference>
<evidence type="ECO:0000256" key="1">
    <source>
        <dbReference type="SAM" id="MobiDB-lite"/>
    </source>
</evidence>
<dbReference type="RefSeq" id="WP_098750118.1">
    <property type="nucleotide sequence ID" value="NZ_WHPN01000312.1"/>
</dbReference>
<feature type="compositionally biased region" description="Basic and acidic residues" evidence="1">
    <location>
        <begin position="13"/>
        <end position="23"/>
    </location>
</feature>
<dbReference type="EMBL" id="WHPN01000312">
    <property type="protein sequence ID" value="KAF4407510.1"/>
    <property type="molecule type" value="Genomic_DNA"/>
</dbReference>
<sequence length="303" mass="34406">MAAVNQPEGAPSPRRDAGRKEARPTAARIVLGARLRALRQASGVSREDAAGRIRGSHAKITRLERGQVGFKERDLEDLLTLYGVLDPAEREECYALARQANTPGWWQPYNDVLESWFEPHLGLEEAAALIRTYEVQFLPGLLQTEAYARAVTRLGYGGWPRARIERLVRLRMERQRLLTREDPPRLWVVLDEAVLRRPFGGPDVMREQLEHLLRVMELPQVSLQIAPFSVGANAAAGTPVTILRFDDPQLPDKVYLEQLTGAVYLDKRHEVDQYMLIMDRLCTAANPPEDTGRFLRHLLGQYR</sequence>
<organism evidence="3 4">
    <name type="scientific">Streptomyces lycii</name>
    <dbReference type="NCBI Taxonomy" id="2654337"/>
    <lineage>
        <taxon>Bacteria</taxon>
        <taxon>Bacillati</taxon>
        <taxon>Actinomycetota</taxon>
        <taxon>Actinomycetes</taxon>
        <taxon>Kitasatosporales</taxon>
        <taxon>Streptomycetaceae</taxon>
        <taxon>Streptomyces</taxon>
    </lineage>
</organism>
<reference evidence="3 4" key="1">
    <citation type="submission" date="2019-10" db="EMBL/GenBank/DDBJ databases">
        <title>Streptomyces tenebrisbrunneis sp.nov., an endogenous actinomycete isolated from of Lycium ruthenicum.</title>
        <authorList>
            <person name="Ma L."/>
        </authorList>
    </citation>
    <scope>NUCLEOTIDE SEQUENCE [LARGE SCALE GENOMIC DNA]</scope>
    <source>
        <strain evidence="3 4">TRM 66187</strain>
    </source>
</reference>
<evidence type="ECO:0000313" key="4">
    <source>
        <dbReference type="Proteomes" id="UP000621266"/>
    </source>
</evidence>
<dbReference type="InterPro" id="IPR043917">
    <property type="entry name" value="DUF5753"/>
</dbReference>
<evidence type="ECO:0000313" key="3">
    <source>
        <dbReference type="EMBL" id="KAF4407510.1"/>
    </source>
</evidence>
<dbReference type="SMART" id="SM00530">
    <property type="entry name" value="HTH_XRE"/>
    <property type="match status" value="1"/>
</dbReference>
<feature type="domain" description="HTH cro/C1-type" evidence="2">
    <location>
        <begin position="35"/>
        <end position="90"/>
    </location>
</feature>
<feature type="region of interest" description="Disordered" evidence="1">
    <location>
        <begin position="1"/>
        <end position="24"/>
    </location>
</feature>
<proteinExistence type="predicted"/>
<dbReference type="InterPro" id="IPR001387">
    <property type="entry name" value="Cro/C1-type_HTH"/>
</dbReference>
<comment type="caution">
    <text evidence="3">The sequence shown here is derived from an EMBL/GenBank/DDBJ whole genome shotgun (WGS) entry which is preliminary data.</text>
</comment>
<protein>
    <submittedName>
        <fullName evidence="3">Helix-turn-helix domain-containing protein</fullName>
    </submittedName>
</protein>
<dbReference type="Gene3D" id="1.10.260.40">
    <property type="entry name" value="lambda repressor-like DNA-binding domains"/>
    <property type="match status" value="1"/>
</dbReference>
<dbReference type="InterPro" id="IPR010982">
    <property type="entry name" value="Lambda_DNA-bd_dom_sf"/>
</dbReference>
<dbReference type="CDD" id="cd00093">
    <property type="entry name" value="HTH_XRE"/>
    <property type="match status" value="1"/>
</dbReference>
<evidence type="ECO:0000259" key="2">
    <source>
        <dbReference type="PROSITE" id="PS50943"/>
    </source>
</evidence>
<dbReference type="Pfam" id="PF13560">
    <property type="entry name" value="HTH_31"/>
    <property type="match status" value="1"/>
</dbReference>
<gene>
    <name evidence="3" type="ORF">GCU69_19180</name>
</gene>
<dbReference type="PROSITE" id="PS50943">
    <property type="entry name" value="HTH_CROC1"/>
    <property type="match status" value="1"/>
</dbReference>